<dbReference type="InterPro" id="IPR002347">
    <property type="entry name" value="SDR_fam"/>
</dbReference>
<accession>A0A1H8Q4I7</accession>
<sequence length="263" mass="27265">MTFPGYRGRRVVVTGASSGIGRALARALVDLGAEVHGAALTGSGEGLASFRELDLADPASIEEAEAGLGGPVDVLFNCAGVVPMLDPDVVVAVNFLGTRLLTERMLERMGPGGAVVNVSSNGGFAWRTRSAFVREFVGTPTFEAGLAWYAAHREEAGHAYRFAKEALTVWTMLASAELIGRGIRMNVASPGSVQTPMLAAIEAVTPAAALAAVEQPSGRRSTPEEQVGPLLFLGSDAASYVTGADLPVDGGFWAAQTVAGRLH</sequence>
<name>A0A1H8Q4I7_9ACTN</name>
<dbReference type="Gene3D" id="3.40.50.720">
    <property type="entry name" value="NAD(P)-binding Rossmann-like Domain"/>
    <property type="match status" value="1"/>
</dbReference>
<comment type="similarity">
    <text evidence="1">Belongs to the short-chain dehydrogenases/reductases (SDR) family.</text>
</comment>
<dbReference type="PANTHER" id="PTHR42760">
    <property type="entry name" value="SHORT-CHAIN DEHYDROGENASES/REDUCTASES FAMILY MEMBER"/>
    <property type="match status" value="1"/>
</dbReference>
<dbReference type="EMBL" id="FOEE01000001">
    <property type="protein sequence ID" value="SEO48881.1"/>
    <property type="molecule type" value="Genomic_DNA"/>
</dbReference>
<protein>
    <submittedName>
        <fullName evidence="2">NAD(P)-dependent dehydrogenase, short-chain alcohol dehydrogenase family</fullName>
    </submittedName>
</protein>
<reference evidence="3" key="1">
    <citation type="submission" date="2016-10" db="EMBL/GenBank/DDBJ databases">
        <authorList>
            <person name="Varghese N."/>
            <person name="Submissions S."/>
        </authorList>
    </citation>
    <scope>NUCLEOTIDE SEQUENCE [LARGE SCALE GENOMIC DNA]</scope>
    <source>
        <strain evidence="3">DSM 45413</strain>
    </source>
</reference>
<evidence type="ECO:0000313" key="3">
    <source>
        <dbReference type="Proteomes" id="UP000198960"/>
    </source>
</evidence>
<dbReference type="InterPro" id="IPR036291">
    <property type="entry name" value="NAD(P)-bd_dom_sf"/>
</dbReference>
<keyword evidence="3" id="KW-1185">Reference proteome</keyword>
<evidence type="ECO:0000313" key="2">
    <source>
        <dbReference type="EMBL" id="SEO48881.1"/>
    </source>
</evidence>
<dbReference type="AlphaFoldDB" id="A0A1H8Q4I7"/>
<dbReference type="SUPFAM" id="SSF51735">
    <property type="entry name" value="NAD(P)-binding Rossmann-fold domains"/>
    <property type="match status" value="1"/>
</dbReference>
<gene>
    <name evidence="2" type="ORF">SAMN05660991_00554</name>
</gene>
<dbReference type="Pfam" id="PF00106">
    <property type="entry name" value="adh_short"/>
    <property type="match status" value="1"/>
</dbReference>
<evidence type="ECO:0000256" key="1">
    <source>
        <dbReference type="ARBA" id="ARBA00006484"/>
    </source>
</evidence>
<dbReference type="Proteomes" id="UP000198960">
    <property type="component" value="Unassembled WGS sequence"/>
</dbReference>
<dbReference type="RefSeq" id="WP_170860924.1">
    <property type="nucleotide sequence ID" value="NZ_FOEE01000001.1"/>
</dbReference>
<dbReference type="GO" id="GO:0016616">
    <property type="term" value="F:oxidoreductase activity, acting on the CH-OH group of donors, NAD or NADP as acceptor"/>
    <property type="evidence" value="ECO:0007669"/>
    <property type="project" value="TreeGrafter"/>
</dbReference>
<organism evidence="2 3">
    <name type="scientific">Trujillonella endophytica</name>
    <dbReference type="NCBI Taxonomy" id="673521"/>
    <lineage>
        <taxon>Bacteria</taxon>
        <taxon>Bacillati</taxon>
        <taxon>Actinomycetota</taxon>
        <taxon>Actinomycetes</taxon>
        <taxon>Geodermatophilales</taxon>
        <taxon>Geodermatophilaceae</taxon>
        <taxon>Trujillonella</taxon>
    </lineage>
</organism>
<dbReference type="Pfam" id="PF13561">
    <property type="entry name" value="adh_short_C2"/>
    <property type="match status" value="1"/>
</dbReference>
<dbReference type="STRING" id="673521.SAMN05660991_00554"/>
<dbReference type="PRINTS" id="PR00081">
    <property type="entry name" value="GDHRDH"/>
</dbReference>
<proteinExistence type="inferred from homology"/>
<dbReference type="NCBIfam" id="NF009092">
    <property type="entry name" value="PRK12428.1"/>
    <property type="match status" value="1"/>
</dbReference>